<keyword evidence="4" id="KW-0413">Isomerase</keyword>
<keyword evidence="2" id="KW-0479">Metal-binding</keyword>
<evidence type="ECO:0000256" key="2">
    <source>
        <dbReference type="ARBA" id="ARBA00022723"/>
    </source>
</evidence>
<dbReference type="SUPFAM" id="SSF53738">
    <property type="entry name" value="Phosphoglucomutase, first 3 domains"/>
    <property type="match status" value="2"/>
</dbReference>
<dbReference type="InterPro" id="IPR005844">
    <property type="entry name" value="A-D-PHexomutase_a/b/a-I"/>
</dbReference>
<evidence type="ECO:0000259" key="5">
    <source>
        <dbReference type="Pfam" id="PF02878"/>
    </source>
</evidence>
<dbReference type="EMBL" id="BRXZ01003957">
    <property type="protein sequence ID" value="GMH65521.1"/>
    <property type="molecule type" value="Genomic_DNA"/>
</dbReference>
<sequence length="291" mass="31492">MATRRAVSDILQSTAFKDDDLKPLFEGRLSFGTAGLRAPFGPGYNCMNDLTVTQTAQGLLKYLEESGTGVKERGIVVGYDHRASKDFTPYDLSSENFAKITAAVFESQGIPVYLYGGLVATPLVPFGVERVGAACGVMVTASHNPKEDTGYKVYWGNGAQIISPHDEGIAGKILENLEPWGEYDLGGVSTWEAGVAERRSGEGWRLFSGNEIGWVLGHWMWKKAVREGTEGAGGAEGGKIAMLASTVSSKFLGAVAKKEGFLFEETLTGFKWMGNRSEELRAEGYNVVFAY</sequence>
<dbReference type="AlphaFoldDB" id="A0A9W7A7G0"/>
<evidence type="ECO:0000256" key="4">
    <source>
        <dbReference type="ARBA" id="ARBA00023235"/>
    </source>
</evidence>
<proteinExistence type="inferred from homology"/>
<dbReference type="PANTHER" id="PTHR45745:SF1">
    <property type="entry name" value="PHOSPHOGLUCOMUTASE 2B-RELATED"/>
    <property type="match status" value="1"/>
</dbReference>
<comment type="caution">
    <text evidence="6">The sequence shown here is derived from an EMBL/GenBank/DDBJ whole genome shotgun (WGS) entry which is preliminary data.</text>
</comment>
<dbReference type="GO" id="GO:0008973">
    <property type="term" value="F:phosphopentomutase activity"/>
    <property type="evidence" value="ECO:0007669"/>
    <property type="project" value="TreeGrafter"/>
</dbReference>
<dbReference type="GO" id="GO:0006166">
    <property type="term" value="P:purine ribonucleoside salvage"/>
    <property type="evidence" value="ECO:0007669"/>
    <property type="project" value="TreeGrafter"/>
</dbReference>
<dbReference type="PANTHER" id="PTHR45745">
    <property type="entry name" value="PHOSPHOMANNOMUTASE 45A"/>
    <property type="match status" value="1"/>
</dbReference>
<dbReference type="PROSITE" id="PS00710">
    <property type="entry name" value="PGM_PMM"/>
    <property type="match status" value="1"/>
</dbReference>
<dbReference type="GO" id="GO:0005975">
    <property type="term" value="P:carbohydrate metabolic process"/>
    <property type="evidence" value="ECO:0007669"/>
    <property type="project" value="InterPro"/>
</dbReference>
<dbReference type="GO" id="GO:0000287">
    <property type="term" value="F:magnesium ion binding"/>
    <property type="evidence" value="ECO:0007669"/>
    <property type="project" value="InterPro"/>
</dbReference>
<reference evidence="6" key="1">
    <citation type="submission" date="2022-07" db="EMBL/GenBank/DDBJ databases">
        <title>Genome analysis of Parmales, a sister group of diatoms, reveals the evolutionary specialization of diatoms from phago-mixotrophs to photoautotrophs.</title>
        <authorList>
            <person name="Ban H."/>
            <person name="Sato S."/>
            <person name="Yoshikawa S."/>
            <person name="Kazumasa Y."/>
            <person name="Nakamura Y."/>
            <person name="Ichinomiya M."/>
            <person name="Saitoh K."/>
            <person name="Sato N."/>
            <person name="Blanc-Mathieu R."/>
            <person name="Endo H."/>
            <person name="Kuwata A."/>
            <person name="Ogata H."/>
        </authorList>
    </citation>
    <scope>NUCLEOTIDE SEQUENCE</scope>
</reference>
<evidence type="ECO:0000256" key="1">
    <source>
        <dbReference type="ARBA" id="ARBA00010231"/>
    </source>
</evidence>
<dbReference type="Proteomes" id="UP001165082">
    <property type="component" value="Unassembled WGS sequence"/>
</dbReference>
<name>A0A9W7A7G0_9STRA</name>
<gene>
    <name evidence="6" type="ORF">TrRE_jg6936</name>
</gene>
<feature type="non-terminal residue" evidence="6">
    <location>
        <position position="291"/>
    </location>
</feature>
<dbReference type="Pfam" id="PF02878">
    <property type="entry name" value="PGM_PMM_I"/>
    <property type="match status" value="1"/>
</dbReference>
<feature type="domain" description="Alpha-D-phosphohexomutase alpha/beta/alpha" evidence="5">
    <location>
        <begin position="29"/>
        <end position="176"/>
    </location>
</feature>
<dbReference type="GO" id="GO:0005634">
    <property type="term" value="C:nucleus"/>
    <property type="evidence" value="ECO:0007669"/>
    <property type="project" value="TreeGrafter"/>
</dbReference>
<dbReference type="InterPro" id="IPR016055">
    <property type="entry name" value="A-D-PHexomutase_a/b/a-I/II/III"/>
</dbReference>
<dbReference type="OrthoDB" id="8300170at2759"/>
<organism evidence="6 7">
    <name type="scientific">Triparma retinervis</name>
    <dbReference type="NCBI Taxonomy" id="2557542"/>
    <lineage>
        <taxon>Eukaryota</taxon>
        <taxon>Sar</taxon>
        <taxon>Stramenopiles</taxon>
        <taxon>Ochrophyta</taxon>
        <taxon>Bolidophyceae</taxon>
        <taxon>Parmales</taxon>
        <taxon>Triparmaceae</taxon>
        <taxon>Triparma</taxon>
    </lineage>
</organism>
<evidence type="ECO:0000256" key="3">
    <source>
        <dbReference type="ARBA" id="ARBA00022842"/>
    </source>
</evidence>
<evidence type="ECO:0000313" key="7">
    <source>
        <dbReference type="Proteomes" id="UP001165082"/>
    </source>
</evidence>
<keyword evidence="7" id="KW-1185">Reference proteome</keyword>
<protein>
    <recommendedName>
        <fullName evidence="5">Alpha-D-phosphohexomutase alpha/beta/alpha domain-containing protein</fullName>
    </recommendedName>
</protein>
<keyword evidence="3" id="KW-0460">Magnesium</keyword>
<comment type="similarity">
    <text evidence="1">Belongs to the phosphohexose mutase family.</text>
</comment>
<accession>A0A9W7A7G0</accession>
<dbReference type="InterPro" id="IPR016066">
    <property type="entry name" value="A-D-PHexomutase_CS"/>
</dbReference>
<evidence type="ECO:0000313" key="6">
    <source>
        <dbReference type="EMBL" id="GMH65521.1"/>
    </source>
</evidence>
<dbReference type="Gene3D" id="3.40.120.10">
    <property type="entry name" value="Alpha-D-Glucose-1,6-Bisphosphate, subunit A, domain 3"/>
    <property type="match status" value="2"/>
</dbReference>